<keyword evidence="4 5" id="KW-0472">Membrane</keyword>
<dbReference type="GO" id="GO:0016020">
    <property type="term" value="C:membrane"/>
    <property type="evidence" value="ECO:0007669"/>
    <property type="project" value="UniProtKB-SubCell"/>
</dbReference>
<dbReference type="Proteomes" id="UP000017944">
    <property type="component" value="Unassembled WGS sequence"/>
</dbReference>
<feature type="transmembrane region" description="Helical" evidence="5">
    <location>
        <begin position="35"/>
        <end position="52"/>
    </location>
</feature>
<keyword evidence="3 5" id="KW-1133">Transmembrane helix</keyword>
<organism evidence="7 8">
    <name type="scientific">Shigella dysenteriae WRSd3</name>
    <dbReference type="NCBI Taxonomy" id="1401327"/>
    <lineage>
        <taxon>Bacteria</taxon>
        <taxon>Pseudomonadati</taxon>
        <taxon>Pseudomonadota</taxon>
        <taxon>Gammaproteobacteria</taxon>
        <taxon>Enterobacterales</taxon>
        <taxon>Enterobacteriaceae</taxon>
        <taxon>Shigella</taxon>
    </lineage>
</organism>
<accession>A0A090NKX8</accession>
<dbReference type="PANTHER" id="PTHR37422:SF17">
    <property type="entry name" value="O-ANTIGEN LIGASE"/>
    <property type="match status" value="1"/>
</dbReference>
<feature type="transmembrane region" description="Helical" evidence="5">
    <location>
        <begin position="61"/>
        <end position="81"/>
    </location>
</feature>
<comment type="subcellular location">
    <subcellularLocation>
        <location evidence="1">Membrane</location>
        <topology evidence="1">Multi-pass membrane protein</topology>
    </subcellularLocation>
</comment>
<feature type="transmembrane region" description="Helical" evidence="5">
    <location>
        <begin position="396"/>
        <end position="412"/>
    </location>
</feature>
<dbReference type="PANTHER" id="PTHR37422">
    <property type="entry name" value="TEICHURONIC ACID BIOSYNTHESIS PROTEIN TUAE"/>
    <property type="match status" value="1"/>
</dbReference>
<feature type="transmembrane region" description="Helical" evidence="5">
    <location>
        <begin position="162"/>
        <end position="185"/>
    </location>
</feature>
<dbReference type="RefSeq" id="WP_000453199.1">
    <property type="nucleotide sequence ID" value="NZ_AXUT01000080.1"/>
</dbReference>
<evidence type="ECO:0000313" key="7">
    <source>
        <dbReference type="EMBL" id="ESU80954.1"/>
    </source>
</evidence>
<dbReference type="InterPro" id="IPR007016">
    <property type="entry name" value="O-antigen_ligase-rel_domated"/>
</dbReference>
<feature type="transmembrane region" description="Helical" evidence="5">
    <location>
        <begin position="372"/>
        <end position="390"/>
    </location>
</feature>
<sequence>MEVKIEQFRNNSCNFIFLLYLIGLLFVPIDLNITTKIINATGAFSLFLLIVNKKHNYNKNVIILILGLLLLGAMNLIWYEFYKTEDVVYRNAYRGYLESGKLLVFSSLTFLLLSKNKLRQNEKLHFISAILVQIIMLCRAYYQGIYLHADRIPLSAMNGNIGQMGAATIAAYVITFTTLYSSIVFIKMQSKYKWFLFYANFALSFAAVMMTGTRAAIFTFPLMIMVILFLQHRDQKVFLFKGLSGVFILLLACGLIFNKEIERRINSLKADVISYATKNNSQSSIGARFAMVNAGIKGSPDGFNWQSLEQRAEKIKALSADNNIYSGALLFLDVHMHNEIVEALSTKGKIGLLVLIMFYVEIIYYCIREKKYILLVFPASIMLFGISDVITHAKPIPASWIVCLFLSISFLSKKEPQ</sequence>
<dbReference type="PATRIC" id="fig|1401327.3.peg.1008"/>
<evidence type="ECO:0000256" key="3">
    <source>
        <dbReference type="ARBA" id="ARBA00022989"/>
    </source>
</evidence>
<gene>
    <name evidence="7" type="ORF">WRSd3_01096</name>
</gene>
<evidence type="ECO:0000256" key="5">
    <source>
        <dbReference type="SAM" id="Phobius"/>
    </source>
</evidence>
<evidence type="ECO:0000256" key="4">
    <source>
        <dbReference type="ARBA" id="ARBA00023136"/>
    </source>
</evidence>
<comment type="caution">
    <text evidence="7">The sequence shown here is derived from an EMBL/GenBank/DDBJ whole genome shotgun (WGS) entry which is preliminary data.</text>
</comment>
<feature type="transmembrane region" description="Helical" evidence="5">
    <location>
        <begin position="238"/>
        <end position="257"/>
    </location>
</feature>
<evidence type="ECO:0000256" key="2">
    <source>
        <dbReference type="ARBA" id="ARBA00022692"/>
    </source>
</evidence>
<proteinExistence type="predicted"/>
<feature type="transmembrane region" description="Helical" evidence="5">
    <location>
        <begin position="12"/>
        <end position="29"/>
    </location>
</feature>
<evidence type="ECO:0000259" key="6">
    <source>
        <dbReference type="Pfam" id="PF04932"/>
    </source>
</evidence>
<dbReference type="AlphaFoldDB" id="A0A090NKX8"/>
<evidence type="ECO:0000256" key="1">
    <source>
        <dbReference type="ARBA" id="ARBA00004141"/>
    </source>
</evidence>
<feature type="transmembrane region" description="Helical" evidence="5">
    <location>
        <begin position="192"/>
        <end position="209"/>
    </location>
</feature>
<keyword evidence="2 5" id="KW-0812">Transmembrane</keyword>
<evidence type="ECO:0000313" key="8">
    <source>
        <dbReference type="Proteomes" id="UP000017944"/>
    </source>
</evidence>
<dbReference type="GO" id="GO:0016874">
    <property type="term" value="F:ligase activity"/>
    <property type="evidence" value="ECO:0007669"/>
    <property type="project" value="UniProtKB-KW"/>
</dbReference>
<dbReference type="InterPro" id="IPR051533">
    <property type="entry name" value="WaaL-like"/>
</dbReference>
<protein>
    <submittedName>
        <fullName evidence="7">O-antigen ligase</fullName>
    </submittedName>
</protein>
<dbReference type="Pfam" id="PF04932">
    <property type="entry name" value="Wzy_C"/>
    <property type="match status" value="1"/>
</dbReference>
<feature type="transmembrane region" description="Helical" evidence="5">
    <location>
        <begin position="93"/>
        <end position="112"/>
    </location>
</feature>
<keyword evidence="7" id="KW-0436">Ligase</keyword>
<feature type="domain" description="O-antigen ligase-related" evidence="6">
    <location>
        <begin position="200"/>
        <end position="356"/>
    </location>
</feature>
<name>A0A090NKX8_SHIDY</name>
<reference evidence="7 8" key="1">
    <citation type="submission" date="2013-10" db="EMBL/GenBank/DDBJ databases">
        <title>Draft genomes and the virulence plasmids of Sd1617 vaccine constructs: WRSd3 and WRSd5.</title>
        <authorList>
            <person name="Aksomboon Vongsawan A."/>
            <person name="Venkatesan M.M."/>
            <person name="Vaisvil B."/>
            <person name="Emel G."/>
            <person name="Kepatral V."/>
            <person name="Sethabutr O."/>
            <person name="Serichantalergs O."/>
            <person name="Mason C."/>
        </authorList>
    </citation>
    <scope>NUCLEOTIDE SEQUENCE [LARGE SCALE GENOMIC DNA]</scope>
    <source>
        <strain evidence="7 8">WRSd3</strain>
    </source>
</reference>
<dbReference type="EMBL" id="AXUT01000080">
    <property type="protein sequence ID" value="ESU80954.1"/>
    <property type="molecule type" value="Genomic_DNA"/>
</dbReference>
<feature type="transmembrane region" description="Helical" evidence="5">
    <location>
        <begin position="124"/>
        <end position="142"/>
    </location>
</feature>